<accession>A0A1B8YNC7</accession>
<reference evidence="2" key="1">
    <citation type="submission" date="2015-11" db="EMBL/GenBank/DDBJ databases">
        <authorList>
            <person name="Tobias N.J."/>
            <person name="Mishra B."/>
            <person name="Gupta D.K."/>
            <person name="Thines M."/>
            <person name="Stinear T.P."/>
            <person name="Bode H.B."/>
        </authorList>
    </citation>
    <scope>NUCLEOTIDE SEQUENCE [LARGE SCALE GENOMIC DNA]</scope>
    <source>
        <strain evidence="2">PB45.5</strain>
    </source>
</reference>
<dbReference type="EMBL" id="LOIC01000007">
    <property type="protein sequence ID" value="OCA56664.1"/>
    <property type="molecule type" value="Genomic_DNA"/>
</dbReference>
<dbReference type="CDD" id="cd19958">
    <property type="entry name" value="pyocin_knob"/>
    <property type="match status" value="1"/>
</dbReference>
<dbReference type="RefSeq" id="WP_065388798.1">
    <property type="nucleotide sequence ID" value="NZ_CAWMQN010000007.1"/>
</dbReference>
<evidence type="ECO:0000313" key="2">
    <source>
        <dbReference type="Proteomes" id="UP000092665"/>
    </source>
</evidence>
<sequence>MKNLGLIETVNLAQGAVPNSRKVNGKVLTEDINITSQDIFHGQVISIPDKTDLNDYQTPGLYYQGLDVQAGTGNNYPEPLAGSLVVLQAAGIIQRYFVYNSSRIYTRSLYPRDSLGWTPWAREYNTLNKPTASELGLTETVTKAADALQRSGGNVTGNIIITTDSMLSWSRLTDFASIGFKDTADEDTDSYMWFRTGDNGNEYFKWQHALSGGPTNEWMSLKPDNLRIRGHQVYHEGYRPTAAIIGAYTKSESDTRYIQDIRLGAKERVQVRKSSGDTDASGYAITAVINGNRDELVDTVNRRPIQKKVNGMWMNISNI</sequence>
<keyword evidence="2" id="KW-1185">Reference proteome</keyword>
<dbReference type="PATRIC" id="fig|29488.15.peg.248"/>
<name>A0A1B8YNC7_9GAMM</name>
<organism evidence="1 2">
    <name type="scientific">Photorhabdus namnaonensis</name>
    <dbReference type="NCBI Taxonomy" id="1851568"/>
    <lineage>
        <taxon>Bacteria</taxon>
        <taxon>Pseudomonadati</taxon>
        <taxon>Pseudomonadota</taxon>
        <taxon>Gammaproteobacteria</taxon>
        <taxon>Enterobacterales</taxon>
        <taxon>Morganellaceae</taxon>
        <taxon>Photorhabdus</taxon>
    </lineage>
</organism>
<gene>
    <name evidence="1" type="ORF">Phpb_00222</name>
</gene>
<evidence type="ECO:0008006" key="3">
    <source>
        <dbReference type="Google" id="ProtNLM"/>
    </source>
</evidence>
<proteinExistence type="predicted"/>
<dbReference type="Proteomes" id="UP000092665">
    <property type="component" value="Unassembled WGS sequence"/>
</dbReference>
<protein>
    <recommendedName>
        <fullName evidence="3">Phage tail protein</fullName>
    </recommendedName>
</protein>
<dbReference type="AlphaFoldDB" id="A0A1B8YNC7"/>
<comment type="caution">
    <text evidence="1">The sequence shown here is derived from an EMBL/GenBank/DDBJ whole genome shotgun (WGS) entry which is preliminary data.</text>
</comment>
<evidence type="ECO:0000313" key="1">
    <source>
        <dbReference type="EMBL" id="OCA56664.1"/>
    </source>
</evidence>